<feature type="transmembrane region" description="Helical" evidence="1">
    <location>
        <begin position="105"/>
        <end position="133"/>
    </location>
</feature>
<accession>A0ABS2QD56</accession>
<dbReference type="EMBL" id="JAFBFI010000002">
    <property type="protein sequence ID" value="MBM7691074.1"/>
    <property type="molecule type" value="Genomic_DNA"/>
</dbReference>
<comment type="caution">
    <text evidence="2">The sequence shown here is derived from an EMBL/GenBank/DDBJ whole genome shotgun (WGS) entry which is preliminary data.</text>
</comment>
<keyword evidence="1" id="KW-0812">Transmembrane</keyword>
<feature type="transmembrane region" description="Helical" evidence="1">
    <location>
        <begin position="21"/>
        <end position="45"/>
    </location>
</feature>
<sequence>MSISEIKNEAKRSLNGKWGAAVLVTFIFFLFNTLLSFFGEILIAGGLNEWWNQEQTPIEANLFNIILSIILLPLSTAFYWVFLHVSRHESIKVSQLFTIYSNGKWVLKIIGASILIAIFLVLWSLLLIIPGIIKSFSYSQTFFILRDRPELSILEAITESKKLMKGYKWKFFLMNLSFIGWAILCIFTLGIGLLWLAPYVTTSMAVFYNYLIDHYQDHADKEAII</sequence>
<evidence type="ECO:0000313" key="2">
    <source>
        <dbReference type="EMBL" id="MBM7691074.1"/>
    </source>
</evidence>
<keyword evidence="1" id="KW-1133">Transmembrane helix</keyword>
<organism evidence="2 3">
    <name type="scientific">Peribacillus deserti</name>
    <dbReference type="NCBI Taxonomy" id="673318"/>
    <lineage>
        <taxon>Bacteria</taxon>
        <taxon>Bacillati</taxon>
        <taxon>Bacillota</taxon>
        <taxon>Bacilli</taxon>
        <taxon>Bacillales</taxon>
        <taxon>Bacillaceae</taxon>
        <taxon>Peribacillus</taxon>
    </lineage>
</organism>
<evidence type="ECO:0000313" key="3">
    <source>
        <dbReference type="Proteomes" id="UP000823486"/>
    </source>
</evidence>
<protein>
    <submittedName>
        <fullName evidence="2">Membrane protein</fullName>
    </submittedName>
</protein>
<gene>
    <name evidence="2" type="ORF">JOC77_000479</name>
</gene>
<dbReference type="RefSeq" id="WP_204538012.1">
    <property type="nucleotide sequence ID" value="NZ_JAFBFI010000002.1"/>
</dbReference>
<dbReference type="InterPro" id="IPR010380">
    <property type="entry name" value="DUF975"/>
</dbReference>
<name>A0ABS2QD56_9BACI</name>
<feature type="transmembrane region" description="Helical" evidence="1">
    <location>
        <begin position="65"/>
        <end position="85"/>
    </location>
</feature>
<dbReference type="Pfam" id="PF06161">
    <property type="entry name" value="DUF975"/>
    <property type="match status" value="1"/>
</dbReference>
<proteinExistence type="predicted"/>
<keyword evidence="1" id="KW-0472">Membrane</keyword>
<evidence type="ECO:0000256" key="1">
    <source>
        <dbReference type="SAM" id="Phobius"/>
    </source>
</evidence>
<dbReference type="Proteomes" id="UP000823486">
    <property type="component" value="Unassembled WGS sequence"/>
</dbReference>
<dbReference type="PANTHER" id="PTHR40076:SF1">
    <property type="entry name" value="MEMBRANE PROTEIN"/>
    <property type="match status" value="1"/>
</dbReference>
<dbReference type="PANTHER" id="PTHR40076">
    <property type="entry name" value="MEMBRANE PROTEIN-RELATED"/>
    <property type="match status" value="1"/>
</dbReference>
<feature type="transmembrane region" description="Helical" evidence="1">
    <location>
        <begin position="171"/>
        <end position="197"/>
    </location>
</feature>
<keyword evidence="3" id="KW-1185">Reference proteome</keyword>
<reference evidence="2 3" key="1">
    <citation type="submission" date="2021-01" db="EMBL/GenBank/DDBJ databases">
        <title>Genomic Encyclopedia of Type Strains, Phase IV (KMG-IV): sequencing the most valuable type-strain genomes for metagenomic binning, comparative biology and taxonomic classification.</title>
        <authorList>
            <person name="Goeker M."/>
        </authorList>
    </citation>
    <scope>NUCLEOTIDE SEQUENCE [LARGE SCALE GENOMIC DNA]</scope>
    <source>
        <strain evidence="2 3">DSM 105482</strain>
    </source>
</reference>